<dbReference type="AlphaFoldDB" id="A0A131YVG9"/>
<dbReference type="SMART" id="SM00355">
    <property type="entry name" value="ZnF_C2H2"/>
    <property type="match status" value="6"/>
</dbReference>
<keyword evidence="6" id="KW-0805">Transcription regulation</keyword>
<dbReference type="PROSITE" id="PS00028">
    <property type="entry name" value="ZINC_FINGER_C2H2_1"/>
    <property type="match status" value="6"/>
</dbReference>
<keyword evidence="8" id="KW-0539">Nucleus</keyword>
<dbReference type="GO" id="GO:0000978">
    <property type="term" value="F:RNA polymerase II cis-regulatory region sequence-specific DNA binding"/>
    <property type="evidence" value="ECO:0007669"/>
    <property type="project" value="TreeGrafter"/>
</dbReference>
<evidence type="ECO:0000256" key="2">
    <source>
        <dbReference type="ARBA" id="ARBA00022723"/>
    </source>
</evidence>
<dbReference type="InterPro" id="IPR051969">
    <property type="entry name" value="Zinc-finger_DNA-bd_regulators"/>
</dbReference>
<dbReference type="GO" id="GO:0005634">
    <property type="term" value="C:nucleus"/>
    <property type="evidence" value="ECO:0007669"/>
    <property type="project" value="UniProtKB-SubCell"/>
</dbReference>
<dbReference type="GO" id="GO:0008270">
    <property type="term" value="F:zinc ion binding"/>
    <property type="evidence" value="ECO:0007669"/>
    <property type="project" value="UniProtKB-KW"/>
</dbReference>
<evidence type="ECO:0000256" key="10">
    <source>
        <dbReference type="SAM" id="MobiDB-lite"/>
    </source>
</evidence>
<evidence type="ECO:0000256" key="8">
    <source>
        <dbReference type="ARBA" id="ARBA00023242"/>
    </source>
</evidence>
<evidence type="ECO:0000256" key="1">
    <source>
        <dbReference type="ARBA" id="ARBA00004123"/>
    </source>
</evidence>
<feature type="domain" description="C2H2-type" evidence="11">
    <location>
        <begin position="288"/>
        <end position="317"/>
    </location>
</feature>
<evidence type="ECO:0000259" key="11">
    <source>
        <dbReference type="PROSITE" id="PS50157"/>
    </source>
</evidence>
<dbReference type="Gene3D" id="3.30.160.60">
    <property type="entry name" value="Classic Zinc Finger"/>
    <property type="match status" value="4"/>
</dbReference>
<evidence type="ECO:0000256" key="5">
    <source>
        <dbReference type="ARBA" id="ARBA00022833"/>
    </source>
</evidence>
<evidence type="ECO:0000256" key="4">
    <source>
        <dbReference type="ARBA" id="ARBA00022771"/>
    </source>
</evidence>
<feature type="compositionally biased region" description="Polar residues" evidence="10">
    <location>
        <begin position="88"/>
        <end position="97"/>
    </location>
</feature>
<feature type="region of interest" description="Disordered" evidence="10">
    <location>
        <begin position="75"/>
        <end position="99"/>
    </location>
</feature>
<dbReference type="PANTHER" id="PTHR45944:SF2">
    <property type="entry name" value="SCHNURRI, ISOFORM F"/>
    <property type="match status" value="1"/>
</dbReference>
<organism evidence="12">
    <name type="scientific">Rhipicephalus appendiculatus</name>
    <name type="common">Brown ear tick</name>
    <dbReference type="NCBI Taxonomy" id="34631"/>
    <lineage>
        <taxon>Eukaryota</taxon>
        <taxon>Metazoa</taxon>
        <taxon>Ecdysozoa</taxon>
        <taxon>Arthropoda</taxon>
        <taxon>Chelicerata</taxon>
        <taxon>Arachnida</taxon>
        <taxon>Acari</taxon>
        <taxon>Parasitiformes</taxon>
        <taxon>Ixodida</taxon>
        <taxon>Ixodoidea</taxon>
        <taxon>Ixodidae</taxon>
        <taxon>Rhipicephalinae</taxon>
        <taxon>Rhipicephalus</taxon>
        <taxon>Rhipicephalus</taxon>
    </lineage>
</organism>
<evidence type="ECO:0000256" key="7">
    <source>
        <dbReference type="ARBA" id="ARBA00023163"/>
    </source>
</evidence>
<dbReference type="SUPFAM" id="SSF57667">
    <property type="entry name" value="beta-beta-alpha zinc fingers"/>
    <property type="match status" value="3"/>
</dbReference>
<reference evidence="12" key="1">
    <citation type="journal article" date="2016" name="Ticks Tick Borne Dis.">
        <title>De novo assembly and annotation of the salivary gland transcriptome of Rhipicephalus appendiculatus male and female ticks during blood feeding.</title>
        <authorList>
            <person name="de Castro M.H."/>
            <person name="de Klerk D."/>
            <person name="Pienaar R."/>
            <person name="Latif A.A."/>
            <person name="Rees D.J."/>
            <person name="Mans B.J."/>
        </authorList>
    </citation>
    <scope>NUCLEOTIDE SEQUENCE</scope>
    <source>
        <tissue evidence="12">Salivary glands</tissue>
    </source>
</reference>
<evidence type="ECO:0000256" key="3">
    <source>
        <dbReference type="ARBA" id="ARBA00022737"/>
    </source>
</evidence>
<evidence type="ECO:0000256" key="9">
    <source>
        <dbReference type="PROSITE-ProRule" id="PRU00042"/>
    </source>
</evidence>
<feature type="compositionally biased region" description="Pro residues" evidence="10">
    <location>
        <begin position="7"/>
        <end position="19"/>
    </location>
</feature>
<keyword evidence="7" id="KW-0804">Transcription</keyword>
<feature type="region of interest" description="Disordered" evidence="10">
    <location>
        <begin position="1"/>
        <end position="20"/>
    </location>
</feature>
<dbReference type="Pfam" id="PF12874">
    <property type="entry name" value="zf-met"/>
    <property type="match status" value="1"/>
</dbReference>
<sequence>MAAPSALPQPLPSGPPPPSIACSIPVITLTGAPDSGSSLAPPPIAVMTATCQVSEEQEAARSLLHLSAHVPDGATWPGDGGPAMPPVSRSSPISIAASTGPMVGPSTFVGGAGPSGNPGASAELTVPEAGSWPQGGLPWLSSPPAGHRPRSFSMEMHERAAGIAEAEPTRRYSMSSLGRHPDEGPMDLSTARQRRLEILPGGYVSGHNVRSYAREGGLLGACLELGGPGSAGVPPHPQGVPMVAPSSEALAAATSGGEEGRCGICHKSFTKASQLRMHVNIHYFERPFRCEACAVSFRTRGHLQKHRRSVGHYNRLNMNLAFGAPSADNPRPFKCADCQIAFRIHGHLAKHLRSKMHILKLECLGKLPFGMYAEMERSGVNLNEIDTSDCDNSLESLQVMAQKLYQHGEPSLASPGGIADPVSPLRVGGTSSPPPVIEAPPPPSSWESGALRPCHLCGRLLKSAKSLQVHLHCDHPSGAGLQEEDEEVASTITQVHSPPLATPWLCSICQKAFPSQALLQQHFVSHTQPRPYVCDQCDAGFTSALLLANHVANSHPTAADSNVLPPRVPLVQSPVLSTV</sequence>
<comment type="subcellular location">
    <subcellularLocation>
        <location evidence="1">Nucleus</location>
    </subcellularLocation>
</comment>
<keyword evidence="5" id="KW-0862">Zinc</keyword>
<dbReference type="GO" id="GO:0000981">
    <property type="term" value="F:DNA-binding transcription factor activity, RNA polymerase II-specific"/>
    <property type="evidence" value="ECO:0007669"/>
    <property type="project" value="TreeGrafter"/>
</dbReference>
<name>A0A131YVG9_RHIAP</name>
<proteinExistence type="predicted"/>
<feature type="domain" description="C2H2-type" evidence="11">
    <location>
        <begin position="504"/>
        <end position="531"/>
    </location>
</feature>
<protein>
    <submittedName>
        <fullName evidence="12">Transcription factor hivep3</fullName>
    </submittedName>
</protein>
<keyword evidence="3" id="KW-0677">Repeat</keyword>
<keyword evidence="2" id="KW-0479">Metal-binding</keyword>
<accession>A0A131YVG9</accession>
<dbReference type="PANTHER" id="PTHR45944">
    <property type="entry name" value="SCHNURRI, ISOFORM F"/>
    <property type="match status" value="1"/>
</dbReference>
<dbReference type="InterPro" id="IPR036236">
    <property type="entry name" value="Znf_C2H2_sf"/>
</dbReference>
<keyword evidence="4 9" id="KW-0863">Zinc-finger</keyword>
<feature type="domain" description="C2H2-type" evidence="11">
    <location>
        <begin position="333"/>
        <end position="357"/>
    </location>
</feature>
<evidence type="ECO:0000256" key="6">
    <source>
        <dbReference type="ARBA" id="ARBA00023015"/>
    </source>
</evidence>
<dbReference type="PROSITE" id="PS50157">
    <property type="entry name" value="ZINC_FINGER_C2H2_2"/>
    <property type="match status" value="5"/>
</dbReference>
<dbReference type="Pfam" id="PF00096">
    <property type="entry name" value="zf-C2H2"/>
    <property type="match status" value="2"/>
</dbReference>
<dbReference type="InterPro" id="IPR013087">
    <property type="entry name" value="Znf_C2H2_type"/>
</dbReference>
<evidence type="ECO:0000313" key="12">
    <source>
        <dbReference type="EMBL" id="JAP82977.1"/>
    </source>
</evidence>
<dbReference type="EMBL" id="GEDV01005580">
    <property type="protein sequence ID" value="JAP82977.1"/>
    <property type="molecule type" value="Transcribed_RNA"/>
</dbReference>
<feature type="domain" description="C2H2-type" evidence="11">
    <location>
        <begin position="532"/>
        <end position="555"/>
    </location>
</feature>
<feature type="domain" description="C2H2-type" evidence="11">
    <location>
        <begin position="260"/>
        <end position="287"/>
    </location>
</feature>